<dbReference type="AlphaFoldDB" id="A0A0A9W5Q2"/>
<evidence type="ECO:0000313" key="2">
    <source>
        <dbReference type="EMBL" id="JAG02741.1"/>
    </source>
</evidence>
<feature type="region of interest" description="Disordered" evidence="1">
    <location>
        <begin position="43"/>
        <end position="65"/>
    </location>
</feature>
<accession>A0A0A9W5Q2</accession>
<evidence type="ECO:0000256" key="1">
    <source>
        <dbReference type="SAM" id="MobiDB-lite"/>
    </source>
</evidence>
<reference evidence="2" key="1">
    <citation type="journal article" date="2014" name="PLoS ONE">
        <title>Transcriptome-Based Identification of ABC Transporters in the Western Tarnished Plant Bug Lygus hesperus.</title>
        <authorList>
            <person name="Hull J.J."/>
            <person name="Chaney K."/>
            <person name="Geib S.M."/>
            <person name="Fabrick J.A."/>
            <person name="Brent C.S."/>
            <person name="Walsh D."/>
            <person name="Lavine L.C."/>
        </authorList>
    </citation>
    <scope>NUCLEOTIDE SEQUENCE</scope>
</reference>
<reference evidence="3" key="3">
    <citation type="journal article" date="2016" name="Gigascience">
        <title>De novo construction of an expanded transcriptome assembly for the western tarnished plant bug, Lygus hesperus.</title>
        <authorList>
            <person name="Tassone E.E."/>
            <person name="Geib S.M."/>
            <person name="Hall B."/>
            <person name="Fabrick J.A."/>
            <person name="Brent C.S."/>
            <person name="Hull J.J."/>
        </authorList>
    </citation>
    <scope>NUCLEOTIDE SEQUENCE</scope>
</reference>
<name>A0A0A9W5Q2_LYGHE</name>
<feature type="compositionally biased region" description="Basic and acidic residues" evidence="1">
    <location>
        <begin position="50"/>
        <end position="65"/>
    </location>
</feature>
<dbReference type="EMBL" id="GDHC01019819">
    <property type="protein sequence ID" value="JAP98809.1"/>
    <property type="molecule type" value="Transcribed_RNA"/>
</dbReference>
<organism evidence="2">
    <name type="scientific">Lygus hesperus</name>
    <name type="common">Western plant bug</name>
    <dbReference type="NCBI Taxonomy" id="30085"/>
    <lineage>
        <taxon>Eukaryota</taxon>
        <taxon>Metazoa</taxon>
        <taxon>Ecdysozoa</taxon>
        <taxon>Arthropoda</taxon>
        <taxon>Hexapoda</taxon>
        <taxon>Insecta</taxon>
        <taxon>Pterygota</taxon>
        <taxon>Neoptera</taxon>
        <taxon>Paraneoptera</taxon>
        <taxon>Hemiptera</taxon>
        <taxon>Heteroptera</taxon>
        <taxon>Panheteroptera</taxon>
        <taxon>Cimicomorpha</taxon>
        <taxon>Miridae</taxon>
        <taxon>Mirini</taxon>
        <taxon>Lygus</taxon>
    </lineage>
</organism>
<evidence type="ECO:0000313" key="3">
    <source>
        <dbReference type="EMBL" id="JAP98809.1"/>
    </source>
</evidence>
<gene>
    <name evidence="2" type="ORF">CM83_48262</name>
    <name evidence="3" type="ORF">g.9940</name>
</gene>
<sequence length="114" mass="12291">MFLKLTCTLSYEVRKAYFMYVSGCTSNKCHSCSKLSLTKYRLRSQSSKRGTHESSVFEEKEKVEHGGTEDGAIHACLSSVSVVVVVAAVDDGVACSNISANLLVVDKLAFGTSS</sequence>
<dbReference type="EMBL" id="GBHO01040863">
    <property type="protein sequence ID" value="JAG02741.1"/>
    <property type="molecule type" value="Transcribed_RNA"/>
</dbReference>
<proteinExistence type="predicted"/>
<reference evidence="2" key="2">
    <citation type="submission" date="2014-07" db="EMBL/GenBank/DDBJ databases">
        <authorList>
            <person name="Hull J."/>
        </authorList>
    </citation>
    <scope>NUCLEOTIDE SEQUENCE</scope>
</reference>
<protein>
    <submittedName>
        <fullName evidence="2">Uncharacterized protein</fullName>
    </submittedName>
</protein>